<name>A0A432CXM4_9VIBR</name>
<evidence type="ECO:0000313" key="9">
    <source>
        <dbReference type="Proteomes" id="UP000268973"/>
    </source>
</evidence>
<keyword evidence="2" id="KW-0479">Metal-binding</keyword>
<dbReference type="InterPro" id="IPR005073">
    <property type="entry name" value="Peptidase_M74"/>
</dbReference>
<dbReference type="GO" id="GO:0004252">
    <property type="term" value="F:serine-type endopeptidase activity"/>
    <property type="evidence" value="ECO:0007669"/>
    <property type="project" value="InterPro"/>
</dbReference>
<dbReference type="EMBL" id="RXZH01000005">
    <property type="protein sequence ID" value="RTZ15262.1"/>
    <property type="molecule type" value="Genomic_DNA"/>
</dbReference>
<protein>
    <submittedName>
        <fullName evidence="8">Uncharacterized protein</fullName>
    </submittedName>
</protein>
<evidence type="ECO:0000256" key="4">
    <source>
        <dbReference type="ARBA" id="ARBA00022764"/>
    </source>
</evidence>
<evidence type="ECO:0000256" key="5">
    <source>
        <dbReference type="ARBA" id="ARBA00022801"/>
    </source>
</evidence>
<evidence type="ECO:0000256" key="1">
    <source>
        <dbReference type="ARBA" id="ARBA00022670"/>
    </source>
</evidence>
<dbReference type="InterPro" id="IPR009045">
    <property type="entry name" value="Zn_M74/Hedgehog-like"/>
</dbReference>
<keyword evidence="4" id="KW-0574">Periplasm</keyword>
<dbReference type="GO" id="GO:0006508">
    <property type="term" value="P:proteolysis"/>
    <property type="evidence" value="ECO:0007669"/>
    <property type="project" value="UniProtKB-KW"/>
</dbReference>
<organism evidence="8 9">
    <name type="scientific">Vibrio aquaticus</name>
    <dbReference type="NCBI Taxonomy" id="2496559"/>
    <lineage>
        <taxon>Bacteria</taxon>
        <taxon>Pseudomonadati</taxon>
        <taxon>Pseudomonadota</taxon>
        <taxon>Gammaproteobacteria</taxon>
        <taxon>Vibrionales</taxon>
        <taxon>Vibrionaceae</taxon>
        <taxon>Vibrio</taxon>
    </lineage>
</organism>
<dbReference type="GO" id="GO:0008237">
    <property type="term" value="F:metallopeptidase activity"/>
    <property type="evidence" value="ECO:0007669"/>
    <property type="project" value="UniProtKB-KW"/>
</dbReference>
<keyword evidence="5" id="KW-0378">Hydrolase</keyword>
<dbReference type="Proteomes" id="UP000268973">
    <property type="component" value="Unassembled WGS sequence"/>
</dbReference>
<keyword evidence="6" id="KW-0862">Zinc</keyword>
<dbReference type="Pfam" id="PF03411">
    <property type="entry name" value="Peptidase_M74"/>
    <property type="match status" value="1"/>
</dbReference>
<gene>
    <name evidence="8" type="ORF">EJ063_12430</name>
</gene>
<dbReference type="GO" id="GO:0030288">
    <property type="term" value="C:outer membrane-bounded periplasmic space"/>
    <property type="evidence" value="ECO:0007669"/>
    <property type="project" value="InterPro"/>
</dbReference>
<evidence type="ECO:0000256" key="6">
    <source>
        <dbReference type="ARBA" id="ARBA00022833"/>
    </source>
</evidence>
<dbReference type="SUPFAM" id="SSF55166">
    <property type="entry name" value="Hedgehog/DD-peptidase"/>
    <property type="match status" value="1"/>
</dbReference>
<accession>A0A432CXM4</accession>
<comment type="caution">
    <text evidence="8">The sequence shown here is derived from an EMBL/GenBank/DDBJ whole genome shotgun (WGS) entry which is preliminary data.</text>
</comment>
<evidence type="ECO:0000256" key="2">
    <source>
        <dbReference type="ARBA" id="ARBA00022723"/>
    </source>
</evidence>
<evidence type="ECO:0000256" key="3">
    <source>
        <dbReference type="ARBA" id="ARBA00022729"/>
    </source>
</evidence>
<evidence type="ECO:0000256" key="7">
    <source>
        <dbReference type="ARBA" id="ARBA00023049"/>
    </source>
</evidence>
<dbReference type="GO" id="GO:0046872">
    <property type="term" value="F:metal ion binding"/>
    <property type="evidence" value="ECO:0007669"/>
    <property type="project" value="UniProtKB-KW"/>
</dbReference>
<keyword evidence="9" id="KW-1185">Reference proteome</keyword>
<sequence length="50" mass="5521">MTISSLILEAVILLQGGRFSSGYSSHQTGLDIDTWLKLADTPFSKYGFVR</sequence>
<proteinExistence type="predicted"/>
<keyword evidence="7" id="KW-0482">Metalloprotease</keyword>
<evidence type="ECO:0000313" key="8">
    <source>
        <dbReference type="EMBL" id="RTZ15262.1"/>
    </source>
</evidence>
<keyword evidence="1" id="KW-0645">Protease</keyword>
<keyword evidence="3" id="KW-0732">Signal</keyword>
<dbReference type="Gene3D" id="3.30.1380.10">
    <property type="match status" value="1"/>
</dbReference>
<dbReference type="AlphaFoldDB" id="A0A432CXM4"/>
<reference evidence="8 9" key="1">
    <citation type="submission" date="2018-12" db="EMBL/GenBank/DDBJ databases">
        <title>Vibrio sp. isolated from China Sea.</title>
        <authorList>
            <person name="Li Y."/>
        </authorList>
    </citation>
    <scope>NUCLEOTIDE SEQUENCE [LARGE SCALE GENOMIC DNA]</scope>
    <source>
        <strain evidence="8 9">BEI207</strain>
    </source>
</reference>